<keyword evidence="2" id="KW-0732">Signal</keyword>
<feature type="signal peptide" evidence="2">
    <location>
        <begin position="1"/>
        <end position="19"/>
    </location>
</feature>
<accession>A0A663DMJ1</accession>
<organism evidence="3 4">
    <name type="scientific">Aquila chrysaetos chrysaetos</name>
    <dbReference type="NCBI Taxonomy" id="223781"/>
    <lineage>
        <taxon>Eukaryota</taxon>
        <taxon>Metazoa</taxon>
        <taxon>Chordata</taxon>
        <taxon>Craniata</taxon>
        <taxon>Vertebrata</taxon>
        <taxon>Euteleostomi</taxon>
        <taxon>Archelosauria</taxon>
        <taxon>Archosauria</taxon>
        <taxon>Dinosauria</taxon>
        <taxon>Saurischia</taxon>
        <taxon>Theropoda</taxon>
        <taxon>Coelurosauria</taxon>
        <taxon>Aves</taxon>
        <taxon>Neognathae</taxon>
        <taxon>Neoaves</taxon>
        <taxon>Telluraves</taxon>
        <taxon>Accipitrimorphae</taxon>
        <taxon>Accipitriformes</taxon>
        <taxon>Accipitridae</taxon>
        <taxon>Accipitrinae</taxon>
        <taxon>Aquila</taxon>
    </lineage>
</organism>
<feature type="coiled-coil region" evidence="1">
    <location>
        <begin position="80"/>
        <end position="114"/>
    </location>
</feature>
<dbReference type="InParanoid" id="A0A663DMJ1"/>
<dbReference type="Gene3D" id="1.20.5.1700">
    <property type="match status" value="1"/>
</dbReference>
<dbReference type="GeneTree" id="ENSGT00990000212679"/>
<reference evidence="3" key="2">
    <citation type="submission" date="2025-09" db="UniProtKB">
        <authorList>
            <consortium name="Ensembl"/>
        </authorList>
    </citation>
    <scope>IDENTIFICATION</scope>
</reference>
<proteinExistence type="predicted"/>
<sequence length="214" mass="24482">MRRCAVPVFPAAFLSLTKASSTGGFALLYPPVNCFISQLQKGSSQVFSHSLSERDLEIGRLRKESEKLKRDHALAAGIVSPELHQKIQQLKEDVDKMKKENREKDNQLAIVSAKVNIPKKGLSNLWSRIRRLFVRTKRSCQDAPEEPWRPRLHVAPCSPAWFFSLNESGLCRRLLLCICSSLLNWQSCIVCIIRIEQWALRVGRLNKPSSRRFQ</sequence>
<name>A0A663DMJ1_AQUCH</name>
<protein>
    <submittedName>
        <fullName evidence="3">Uncharacterized protein</fullName>
    </submittedName>
</protein>
<keyword evidence="1" id="KW-0175">Coiled coil</keyword>
<evidence type="ECO:0000256" key="2">
    <source>
        <dbReference type="SAM" id="SignalP"/>
    </source>
</evidence>
<dbReference type="AlphaFoldDB" id="A0A663DMJ1"/>
<keyword evidence="4" id="KW-1185">Reference proteome</keyword>
<reference evidence="3" key="1">
    <citation type="submission" date="2025-08" db="UniProtKB">
        <authorList>
            <consortium name="Ensembl"/>
        </authorList>
    </citation>
    <scope>IDENTIFICATION</scope>
</reference>
<feature type="chain" id="PRO_5025479715" evidence="2">
    <location>
        <begin position="20"/>
        <end position="214"/>
    </location>
</feature>
<evidence type="ECO:0000313" key="4">
    <source>
        <dbReference type="Proteomes" id="UP000472275"/>
    </source>
</evidence>
<evidence type="ECO:0000313" key="3">
    <source>
        <dbReference type="Ensembl" id="ENSACCP00020001113.1"/>
    </source>
</evidence>
<evidence type="ECO:0000256" key="1">
    <source>
        <dbReference type="SAM" id="Coils"/>
    </source>
</evidence>
<dbReference type="Ensembl" id="ENSACCT00020001150.1">
    <property type="protein sequence ID" value="ENSACCP00020001113.1"/>
    <property type="gene ID" value="ENSACCG00020000785.1"/>
</dbReference>
<dbReference type="Proteomes" id="UP000472275">
    <property type="component" value="Chromosome 6"/>
</dbReference>